<accession>M3R203</accession>
<dbReference type="EMBL" id="APDV01000011">
    <property type="protein sequence ID" value="EMH25447.1"/>
    <property type="molecule type" value="Genomic_DNA"/>
</dbReference>
<evidence type="ECO:0000313" key="1">
    <source>
        <dbReference type="EMBL" id="EMH25447.1"/>
    </source>
</evidence>
<proteinExistence type="predicted"/>
<protein>
    <submittedName>
        <fullName evidence="1">Uncharacterized protein</fullName>
    </submittedName>
</protein>
<sequence>MIAARFFIIYSYNKGAFTQALFNFNRDYATIRDIMLSIKGVFD</sequence>
<comment type="caution">
    <text evidence="1">The sequence shown here is derived from an EMBL/GenBank/DDBJ whole genome shotgun (WGS) entry which is preliminary data.</text>
</comment>
<organism evidence="1 2">
    <name type="scientific">Helicobacter pylori GAM260BSi</name>
    <dbReference type="NCBI Taxonomy" id="1159046"/>
    <lineage>
        <taxon>Bacteria</taxon>
        <taxon>Pseudomonadati</taxon>
        <taxon>Campylobacterota</taxon>
        <taxon>Epsilonproteobacteria</taxon>
        <taxon>Campylobacterales</taxon>
        <taxon>Helicobacteraceae</taxon>
        <taxon>Helicobacter</taxon>
    </lineage>
</organism>
<gene>
    <name evidence="1" type="ORF">HMPREF1418_00276</name>
</gene>
<dbReference type="AlphaFoldDB" id="M3R203"/>
<evidence type="ECO:0000313" key="2">
    <source>
        <dbReference type="Proteomes" id="UP000012023"/>
    </source>
</evidence>
<dbReference type="Proteomes" id="UP000012023">
    <property type="component" value="Unassembled WGS sequence"/>
</dbReference>
<name>M3R203_HELPX</name>
<reference evidence="1 2" key="1">
    <citation type="submission" date="2012-11" db="EMBL/GenBank/DDBJ databases">
        <authorList>
            <person name="Weinstock G."/>
            <person name="Sodergren E."/>
            <person name="Lobos E.A."/>
            <person name="Fulton L."/>
            <person name="Fulton R."/>
            <person name="Courtney L."/>
            <person name="Fronick C."/>
            <person name="O'Laughlin M."/>
            <person name="Godfrey J."/>
            <person name="Wilson R.M."/>
            <person name="Miner T."/>
            <person name="Farmer C."/>
            <person name="Delehaunty K."/>
            <person name="Cordes M."/>
            <person name="Minx P."/>
            <person name="Tomlinson C."/>
            <person name="Chen J."/>
            <person name="Wollam A."/>
            <person name="Pepin K.H."/>
            <person name="Bhonagiri V."/>
            <person name="Zhang X."/>
            <person name="Suruliraj S."/>
            <person name="Antonio M."/>
            <person name="Secka O."/>
            <person name="Thomas J."/>
            <person name="Warren W."/>
            <person name="Mitreva M."/>
            <person name="Mardis E.R."/>
            <person name="Wilson R.K."/>
        </authorList>
    </citation>
    <scope>NUCLEOTIDE SEQUENCE [LARGE SCALE GENOMIC DNA]</scope>
    <source>
        <strain evidence="1 2">GAM260BSi</strain>
    </source>
</reference>
<dbReference type="HOGENOM" id="CLU_3234490_0_0_7"/>